<protein>
    <recommendedName>
        <fullName evidence="3">Type II secretion system protein N</fullName>
    </recommendedName>
    <alternativeName>
        <fullName evidence="10">General secretion pathway protein N</fullName>
    </alternativeName>
</protein>
<keyword evidence="8" id="KW-0653">Protein transport</keyword>
<evidence type="ECO:0000256" key="7">
    <source>
        <dbReference type="ARBA" id="ARBA00022692"/>
    </source>
</evidence>
<evidence type="ECO:0000256" key="8">
    <source>
        <dbReference type="ARBA" id="ARBA00022927"/>
    </source>
</evidence>
<dbReference type="GO" id="GO:0015627">
    <property type="term" value="C:type II protein secretion system complex"/>
    <property type="evidence" value="ECO:0007669"/>
    <property type="project" value="InterPro"/>
</dbReference>
<evidence type="ECO:0000256" key="4">
    <source>
        <dbReference type="ARBA" id="ARBA00022448"/>
    </source>
</evidence>
<dbReference type="OrthoDB" id="6193303at2"/>
<dbReference type="RefSeq" id="WP_106647502.1">
    <property type="nucleotide sequence ID" value="NZ_BMGO01000001.1"/>
</dbReference>
<evidence type="ECO:0000313" key="12">
    <source>
        <dbReference type="Proteomes" id="UP000232693"/>
    </source>
</evidence>
<keyword evidence="5" id="KW-1003">Cell membrane</keyword>
<accession>A0A2K9ATF2</accession>
<evidence type="ECO:0000313" key="11">
    <source>
        <dbReference type="EMBL" id="AUD79703.1"/>
    </source>
</evidence>
<dbReference type="Pfam" id="PF01203">
    <property type="entry name" value="T2SSN"/>
    <property type="match status" value="1"/>
</dbReference>
<evidence type="ECO:0000256" key="2">
    <source>
        <dbReference type="ARBA" id="ARBA00007208"/>
    </source>
</evidence>
<dbReference type="KEGG" id="kpd:CW740_10780"/>
<organism evidence="11 12">
    <name type="scientific">Kangiella profundi</name>
    <dbReference type="NCBI Taxonomy" id="1561924"/>
    <lineage>
        <taxon>Bacteria</taxon>
        <taxon>Pseudomonadati</taxon>
        <taxon>Pseudomonadota</taxon>
        <taxon>Gammaproteobacteria</taxon>
        <taxon>Kangiellales</taxon>
        <taxon>Kangiellaceae</taxon>
        <taxon>Kangiella</taxon>
    </lineage>
</organism>
<reference evidence="11 12" key="1">
    <citation type="submission" date="2017-12" db="EMBL/GenBank/DDBJ databases">
        <title>Kangiella profundi FT102 completed genome.</title>
        <authorList>
            <person name="Xu J."/>
            <person name="Wang J."/>
            <person name="Lu Y."/>
        </authorList>
    </citation>
    <scope>NUCLEOTIDE SEQUENCE [LARGE SCALE GENOMIC DNA]</scope>
    <source>
        <strain evidence="11 12">FT102</strain>
    </source>
</reference>
<keyword evidence="12" id="KW-1185">Reference proteome</keyword>
<keyword evidence="9" id="KW-0472">Membrane</keyword>
<comment type="similarity">
    <text evidence="2">Belongs to the GSP N family.</text>
</comment>
<keyword evidence="4" id="KW-0813">Transport</keyword>
<keyword evidence="7" id="KW-0812">Transmembrane</keyword>
<evidence type="ECO:0000256" key="6">
    <source>
        <dbReference type="ARBA" id="ARBA00022519"/>
    </source>
</evidence>
<dbReference type="GO" id="GO:0005886">
    <property type="term" value="C:plasma membrane"/>
    <property type="evidence" value="ECO:0007669"/>
    <property type="project" value="UniProtKB-SubCell"/>
</dbReference>
<dbReference type="EMBL" id="CP025120">
    <property type="protein sequence ID" value="AUD79703.1"/>
    <property type="molecule type" value="Genomic_DNA"/>
</dbReference>
<comment type="subcellular location">
    <subcellularLocation>
        <location evidence="1">Cell inner membrane</location>
    </subcellularLocation>
</comment>
<evidence type="ECO:0000256" key="5">
    <source>
        <dbReference type="ARBA" id="ARBA00022475"/>
    </source>
</evidence>
<evidence type="ECO:0000256" key="10">
    <source>
        <dbReference type="ARBA" id="ARBA00030772"/>
    </source>
</evidence>
<evidence type="ECO:0000256" key="3">
    <source>
        <dbReference type="ARBA" id="ARBA00021563"/>
    </source>
</evidence>
<keyword evidence="6" id="KW-0997">Cell inner membrane</keyword>
<proteinExistence type="inferred from homology"/>
<evidence type="ECO:0000256" key="1">
    <source>
        <dbReference type="ARBA" id="ARBA00004533"/>
    </source>
</evidence>
<evidence type="ECO:0000256" key="9">
    <source>
        <dbReference type="ARBA" id="ARBA00023136"/>
    </source>
</evidence>
<dbReference type="Proteomes" id="UP000232693">
    <property type="component" value="Chromosome"/>
</dbReference>
<sequence length="248" mass="27805">MKKLILSFIIGFLLLLIFVLAMAPARIVLPWFTQGLPQLSLNQPSGSIWNASLDSISFQGKSIHNVSAQTGFWSLLLGNIHSDIQIDDQDLFLDGNVQLNSKQVSIKNTDYELEAGTILDWVRLPISELSGRFAGEIRELELAPNEIKKLEASGVWQRAVVGYPNSVLELGDIHFTIQRNDNGRALLTITENPGMLDLKGTLEVGFDKQYQLNLSTQTDLPENIKQWLTQLGRVENNRVIVKWNGRLP</sequence>
<dbReference type="GO" id="GO:0015628">
    <property type="term" value="P:protein secretion by the type II secretion system"/>
    <property type="evidence" value="ECO:0007669"/>
    <property type="project" value="InterPro"/>
</dbReference>
<gene>
    <name evidence="11" type="ORF">CW740_10780</name>
</gene>
<dbReference type="InterPro" id="IPR022792">
    <property type="entry name" value="T2SS_protein-GspN"/>
</dbReference>
<dbReference type="AlphaFoldDB" id="A0A2K9ATF2"/>
<name>A0A2K9ATF2_9GAMM</name>